<feature type="transmembrane region" description="Helical" evidence="2">
    <location>
        <begin position="243"/>
        <end position="265"/>
    </location>
</feature>
<feature type="region of interest" description="Disordered" evidence="1">
    <location>
        <begin position="194"/>
        <end position="237"/>
    </location>
</feature>
<feature type="compositionally biased region" description="Low complexity" evidence="1">
    <location>
        <begin position="210"/>
        <end position="231"/>
    </location>
</feature>
<keyword evidence="4" id="KW-1185">Reference proteome</keyword>
<dbReference type="STRING" id="1036611.A0A1L9PGY1"/>
<dbReference type="AlphaFoldDB" id="A0A1L9PGY1"/>
<dbReference type="OrthoDB" id="4770059at2759"/>
<evidence type="ECO:0000256" key="1">
    <source>
        <dbReference type="SAM" id="MobiDB-lite"/>
    </source>
</evidence>
<evidence type="ECO:0000313" key="4">
    <source>
        <dbReference type="Proteomes" id="UP000184073"/>
    </source>
</evidence>
<accession>A0A1L9PGY1</accession>
<evidence type="ECO:0000256" key="2">
    <source>
        <dbReference type="SAM" id="Phobius"/>
    </source>
</evidence>
<evidence type="ECO:0000313" key="3">
    <source>
        <dbReference type="EMBL" id="OJJ00716.1"/>
    </source>
</evidence>
<dbReference type="RefSeq" id="XP_040666478.1">
    <property type="nucleotide sequence ID" value="XM_040808208.1"/>
</dbReference>
<organism evidence="3 4">
    <name type="scientific">Aspergillus versicolor CBS 583.65</name>
    <dbReference type="NCBI Taxonomy" id="1036611"/>
    <lineage>
        <taxon>Eukaryota</taxon>
        <taxon>Fungi</taxon>
        <taxon>Dikarya</taxon>
        <taxon>Ascomycota</taxon>
        <taxon>Pezizomycotina</taxon>
        <taxon>Eurotiomycetes</taxon>
        <taxon>Eurotiomycetidae</taxon>
        <taxon>Eurotiales</taxon>
        <taxon>Aspergillaceae</taxon>
        <taxon>Aspergillus</taxon>
        <taxon>Aspergillus subgen. Nidulantes</taxon>
    </lineage>
</organism>
<proteinExistence type="predicted"/>
<dbReference type="GeneID" id="63723719"/>
<keyword evidence="2" id="KW-1133">Transmembrane helix</keyword>
<dbReference type="VEuPathDB" id="FungiDB:ASPVEDRAFT_149653"/>
<dbReference type="Proteomes" id="UP000184073">
    <property type="component" value="Unassembled WGS sequence"/>
</dbReference>
<name>A0A1L9PGY1_ASPVE</name>
<reference evidence="4" key="1">
    <citation type="journal article" date="2017" name="Genome Biol.">
        <title>Comparative genomics reveals high biological diversity and specific adaptations in the industrially and medically important fungal genus Aspergillus.</title>
        <authorList>
            <person name="de Vries R.P."/>
            <person name="Riley R."/>
            <person name="Wiebenga A."/>
            <person name="Aguilar-Osorio G."/>
            <person name="Amillis S."/>
            <person name="Uchima C.A."/>
            <person name="Anderluh G."/>
            <person name="Asadollahi M."/>
            <person name="Askin M."/>
            <person name="Barry K."/>
            <person name="Battaglia E."/>
            <person name="Bayram O."/>
            <person name="Benocci T."/>
            <person name="Braus-Stromeyer S.A."/>
            <person name="Caldana C."/>
            <person name="Canovas D."/>
            <person name="Cerqueira G.C."/>
            <person name="Chen F."/>
            <person name="Chen W."/>
            <person name="Choi C."/>
            <person name="Clum A."/>
            <person name="Dos Santos R.A."/>
            <person name="Damasio A.R."/>
            <person name="Diallinas G."/>
            <person name="Emri T."/>
            <person name="Fekete E."/>
            <person name="Flipphi M."/>
            <person name="Freyberg S."/>
            <person name="Gallo A."/>
            <person name="Gournas C."/>
            <person name="Habgood R."/>
            <person name="Hainaut M."/>
            <person name="Harispe M.L."/>
            <person name="Henrissat B."/>
            <person name="Hilden K.S."/>
            <person name="Hope R."/>
            <person name="Hossain A."/>
            <person name="Karabika E."/>
            <person name="Karaffa L."/>
            <person name="Karanyi Z."/>
            <person name="Krasevec N."/>
            <person name="Kuo A."/>
            <person name="Kusch H."/>
            <person name="LaButti K."/>
            <person name="Lagendijk E.L."/>
            <person name="Lapidus A."/>
            <person name="Levasseur A."/>
            <person name="Lindquist E."/>
            <person name="Lipzen A."/>
            <person name="Logrieco A.F."/>
            <person name="MacCabe A."/>
            <person name="Maekelae M.R."/>
            <person name="Malavazi I."/>
            <person name="Melin P."/>
            <person name="Meyer V."/>
            <person name="Mielnichuk N."/>
            <person name="Miskei M."/>
            <person name="Molnar A.P."/>
            <person name="Mule G."/>
            <person name="Ngan C.Y."/>
            <person name="Orejas M."/>
            <person name="Orosz E."/>
            <person name="Ouedraogo J.P."/>
            <person name="Overkamp K.M."/>
            <person name="Park H.-S."/>
            <person name="Perrone G."/>
            <person name="Piumi F."/>
            <person name="Punt P.J."/>
            <person name="Ram A.F."/>
            <person name="Ramon A."/>
            <person name="Rauscher S."/>
            <person name="Record E."/>
            <person name="Riano-Pachon D.M."/>
            <person name="Robert V."/>
            <person name="Roehrig J."/>
            <person name="Ruller R."/>
            <person name="Salamov A."/>
            <person name="Salih N.S."/>
            <person name="Samson R.A."/>
            <person name="Sandor E."/>
            <person name="Sanguinetti M."/>
            <person name="Schuetze T."/>
            <person name="Sepcic K."/>
            <person name="Shelest E."/>
            <person name="Sherlock G."/>
            <person name="Sophianopoulou V."/>
            <person name="Squina F.M."/>
            <person name="Sun H."/>
            <person name="Susca A."/>
            <person name="Todd R.B."/>
            <person name="Tsang A."/>
            <person name="Unkles S.E."/>
            <person name="van de Wiele N."/>
            <person name="van Rossen-Uffink D."/>
            <person name="Oliveira J.V."/>
            <person name="Vesth T.C."/>
            <person name="Visser J."/>
            <person name="Yu J.-H."/>
            <person name="Zhou M."/>
            <person name="Andersen M.R."/>
            <person name="Archer D.B."/>
            <person name="Baker S.E."/>
            <person name="Benoit I."/>
            <person name="Brakhage A.A."/>
            <person name="Braus G.H."/>
            <person name="Fischer R."/>
            <person name="Frisvad J.C."/>
            <person name="Goldman G.H."/>
            <person name="Houbraken J."/>
            <person name="Oakley B."/>
            <person name="Pocsi I."/>
            <person name="Scazzocchio C."/>
            <person name="Seiboth B."/>
            <person name="vanKuyk P.A."/>
            <person name="Wortman J."/>
            <person name="Dyer P.S."/>
            <person name="Grigoriev I.V."/>
        </authorList>
    </citation>
    <scope>NUCLEOTIDE SEQUENCE [LARGE SCALE GENOMIC DNA]</scope>
    <source>
        <strain evidence="4">CBS 583.65</strain>
    </source>
</reference>
<keyword evidence="2" id="KW-0812">Transmembrane</keyword>
<gene>
    <name evidence="3" type="ORF">ASPVEDRAFT_149653</name>
</gene>
<sequence length="326" mass="34419">MASGAEPVNLTISPSTATTLQKTTSQIEDVNMVVINGMTTQFSMDVIFTPPSPCSTSWTFEPEGANNVESGLIIQNAVTFASSCFPSGFDHVGRMQGSLIYSPGWCPIGYTSADVAIDGPVTTAICCPSDFSYSTDVLNYGDGGSDTYAGCTSTFSKRSSTIVPVRQETTSTRVIGPVTMWAPPITVALESSDSSLFVPPTSSTPSIARETGTTSTPSPSTTETSTPDGTEASSGQLSTSARIGIGVGVGVRGFAVVAAVGLWFWRSRKVKGDRERNEMIVHTSGSTQPDFPYYGTTKEEPVLILEELDASNGGHDRHRGVRHELA</sequence>
<keyword evidence="2" id="KW-0472">Membrane</keyword>
<protein>
    <submittedName>
        <fullName evidence="3">Uncharacterized protein</fullName>
    </submittedName>
</protein>
<feature type="compositionally biased region" description="Polar residues" evidence="1">
    <location>
        <begin position="194"/>
        <end position="206"/>
    </location>
</feature>
<dbReference type="EMBL" id="KV878127">
    <property type="protein sequence ID" value="OJJ00716.1"/>
    <property type="molecule type" value="Genomic_DNA"/>
</dbReference>